<gene>
    <name evidence="7" type="ORF">P9875_21195</name>
</gene>
<evidence type="ECO:0000256" key="4">
    <source>
        <dbReference type="ARBA" id="ARBA00023136"/>
    </source>
</evidence>
<proteinExistence type="inferred from homology"/>
<evidence type="ECO:0000256" key="1">
    <source>
        <dbReference type="ARBA" id="ARBA00004442"/>
    </source>
</evidence>
<comment type="subcellular location">
    <subcellularLocation>
        <location evidence="1">Cell outer membrane</location>
    </subcellularLocation>
</comment>
<accession>A0ABY8I2E5</accession>
<dbReference type="EMBL" id="CP121464">
    <property type="protein sequence ID" value="WFR78207.1"/>
    <property type="molecule type" value="Genomic_DNA"/>
</dbReference>
<evidence type="ECO:0000256" key="2">
    <source>
        <dbReference type="ARBA" id="ARBA00005722"/>
    </source>
</evidence>
<dbReference type="InterPro" id="IPR010583">
    <property type="entry name" value="MipA"/>
</dbReference>
<dbReference type="PROSITE" id="PS00695">
    <property type="entry name" value="ENT_VIR_OMP_2"/>
    <property type="match status" value="1"/>
</dbReference>
<dbReference type="PANTHER" id="PTHR38776:SF1">
    <property type="entry name" value="MLTA-INTERACTING PROTEIN-RELATED"/>
    <property type="match status" value="1"/>
</dbReference>
<dbReference type="Pfam" id="PF06629">
    <property type="entry name" value="MipA"/>
    <property type="match status" value="1"/>
</dbReference>
<dbReference type="PANTHER" id="PTHR38776">
    <property type="entry name" value="MLTA-INTERACTING PROTEIN-RELATED"/>
    <property type="match status" value="1"/>
</dbReference>
<sequence>MNKFAPRFFPCFSPLLLLLAACGPALAEEASTGTSALMMPDGSRDMYVGAALTGSSAADDGASRGAVLRPLLQVQWSNGLFVSASGVAGMHLSATPGVEYGPLLAASNARAPEDSRRLRGTRRIKGSPDVGGFYGYYLGDQARVTANLMHDTSAHGWRGQLGLQKTLPSLAAHHTVTLSAGVSLASGAVMDELYAVSAAAGGARDYRPTGGVASVDMGVNWNWALSSKWLLNSAVTGTRLGNGPAHSPFIERRNVITWSSGLGYRF</sequence>
<dbReference type="RefSeq" id="WP_099400394.1">
    <property type="nucleotide sequence ID" value="NZ_CP121464.1"/>
</dbReference>
<protein>
    <submittedName>
        <fullName evidence="7">MipA/OmpV family protein</fullName>
    </submittedName>
</protein>
<keyword evidence="8" id="KW-1185">Reference proteome</keyword>
<dbReference type="InterPro" id="IPR000758">
    <property type="entry name" value="Enterovir_OMP"/>
</dbReference>
<evidence type="ECO:0000313" key="8">
    <source>
        <dbReference type="Proteomes" id="UP001219584"/>
    </source>
</evidence>
<feature type="signal peptide" evidence="6">
    <location>
        <begin position="1"/>
        <end position="27"/>
    </location>
</feature>
<comment type="similarity">
    <text evidence="2">Belongs to the MipA/OmpV family.</text>
</comment>
<keyword evidence="5" id="KW-0998">Cell outer membrane</keyword>
<evidence type="ECO:0000313" key="7">
    <source>
        <dbReference type="EMBL" id="WFR78207.1"/>
    </source>
</evidence>
<evidence type="ECO:0000256" key="3">
    <source>
        <dbReference type="ARBA" id="ARBA00022729"/>
    </source>
</evidence>
<keyword evidence="3 6" id="KW-0732">Signal</keyword>
<feature type="chain" id="PRO_5045544377" evidence="6">
    <location>
        <begin position="28"/>
        <end position="266"/>
    </location>
</feature>
<organism evidence="7 8">
    <name type="scientific">Janthinobacterium rivuli</name>
    <dbReference type="NCBI Taxonomy" id="2751478"/>
    <lineage>
        <taxon>Bacteria</taxon>
        <taxon>Pseudomonadati</taxon>
        <taxon>Pseudomonadota</taxon>
        <taxon>Betaproteobacteria</taxon>
        <taxon>Burkholderiales</taxon>
        <taxon>Oxalobacteraceae</taxon>
        <taxon>Janthinobacterium</taxon>
    </lineage>
</organism>
<reference evidence="7 8" key="1">
    <citation type="submission" date="2023-04" db="EMBL/GenBank/DDBJ databases">
        <title>Nanopore sequencing of Janthinobacterium from water.</title>
        <authorList>
            <person name="Ciuchcinski K."/>
            <person name="Rokowska A."/>
            <person name="Dziewit L."/>
        </authorList>
    </citation>
    <scope>NUCLEOTIDE SEQUENCE [LARGE SCALE GENOMIC DNA]</scope>
    <source>
        <strain evidence="7 8">DEMB2</strain>
    </source>
</reference>
<name>A0ABY8I2E5_9BURK</name>
<dbReference type="Proteomes" id="UP001219584">
    <property type="component" value="Chromosome"/>
</dbReference>
<evidence type="ECO:0000256" key="5">
    <source>
        <dbReference type="ARBA" id="ARBA00023237"/>
    </source>
</evidence>
<keyword evidence="4" id="KW-0472">Membrane</keyword>
<dbReference type="PROSITE" id="PS51257">
    <property type="entry name" value="PROKAR_LIPOPROTEIN"/>
    <property type="match status" value="1"/>
</dbReference>
<evidence type="ECO:0000256" key="6">
    <source>
        <dbReference type="SAM" id="SignalP"/>
    </source>
</evidence>